<reference evidence="1" key="1">
    <citation type="journal article" date="2004" name="Nature">
        <title>Genome duplication in the teleost fish Tetraodon nigroviridis reveals the early vertebrate proto-karyotype.</title>
        <authorList>
            <person name="Jaillon O."/>
            <person name="Aury J.-M."/>
            <person name="Brunet F."/>
            <person name="Petit J.-L."/>
            <person name="Stange-Thomann N."/>
            <person name="Mauceli E."/>
            <person name="Bouneau L."/>
            <person name="Fischer C."/>
            <person name="Ozouf-Costaz C."/>
            <person name="Bernot A."/>
            <person name="Nicaud S."/>
            <person name="Jaffe D."/>
            <person name="Fisher S."/>
            <person name="Lutfalla G."/>
            <person name="Dossat C."/>
            <person name="Segurens B."/>
            <person name="Dasilva C."/>
            <person name="Salanoubat M."/>
            <person name="Levy M."/>
            <person name="Boudet N."/>
            <person name="Castellano S."/>
            <person name="Anthouard V."/>
            <person name="Jubin C."/>
            <person name="Castelli V."/>
            <person name="Katinka M."/>
            <person name="Vacherie B."/>
            <person name="Biemont C."/>
            <person name="Skalli Z."/>
            <person name="Cattolico L."/>
            <person name="Poulain J."/>
            <person name="De Berardinis V."/>
            <person name="Cruaud C."/>
            <person name="Duprat S."/>
            <person name="Brottier P."/>
            <person name="Coutanceau J.-P."/>
            <person name="Gouzy J."/>
            <person name="Parra G."/>
            <person name="Lardier G."/>
            <person name="Chapple C."/>
            <person name="McKernan K.J."/>
            <person name="McEwan P."/>
            <person name="Bosak S."/>
            <person name="Kellis M."/>
            <person name="Volff J.-N."/>
            <person name="Guigo R."/>
            <person name="Zody M.C."/>
            <person name="Mesirov J."/>
            <person name="Lindblad-Toh K."/>
            <person name="Birren B."/>
            <person name="Nusbaum C."/>
            <person name="Kahn D."/>
            <person name="Robinson-Rechavi M."/>
            <person name="Laudet V."/>
            <person name="Schachter V."/>
            <person name="Quetier F."/>
            <person name="Saurin W."/>
            <person name="Scarpelli C."/>
            <person name="Wincker P."/>
            <person name="Lander E.S."/>
            <person name="Weissenbach J."/>
            <person name="Roest Crollius H."/>
        </authorList>
    </citation>
    <scope>NUCLEOTIDE SEQUENCE [LARGE SCALE GENOMIC DNA]</scope>
</reference>
<dbReference type="AlphaFoldDB" id="Q4TEW8"/>
<evidence type="ECO:0000313" key="1">
    <source>
        <dbReference type="EMBL" id="CAF88564.1"/>
    </source>
</evidence>
<organism evidence="1">
    <name type="scientific">Tetraodon nigroviridis</name>
    <name type="common">Spotted green pufferfish</name>
    <name type="synonym">Chelonodon nigroviridis</name>
    <dbReference type="NCBI Taxonomy" id="99883"/>
    <lineage>
        <taxon>Eukaryota</taxon>
        <taxon>Metazoa</taxon>
        <taxon>Chordata</taxon>
        <taxon>Craniata</taxon>
        <taxon>Vertebrata</taxon>
        <taxon>Euteleostomi</taxon>
        <taxon>Actinopterygii</taxon>
        <taxon>Neopterygii</taxon>
        <taxon>Teleostei</taxon>
        <taxon>Neoteleostei</taxon>
        <taxon>Acanthomorphata</taxon>
        <taxon>Eupercaria</taxon>
        <taxon>Tetraodontiformes</taxon>
        <taxon>Tetradontoidea</taxon>
        <taxon>Tetraodontidae</taxon>
        <taxon>Tetraodon</taxon>
    </lineage>
</organism>
<name>Q4TEW8_TETNG</name>
<dbReference type="EMBL" id="CAAE01005037">
    <property type="protein sequence ID" value="CAF88564.1"/>
    <property type="molecule type" value="Genomic_DNA"/>
</dbReference>
<protein>
    <submittedName>
        <fullName evidence="1">(spotted green pufferfish) hypothetical protein</fullName>
    </submittedName>
</protein>
<dbReference type="KEGG" id="tng:GSTEN00002035G001"/>
<comment type="caution">
    <text evidence="1">The sequence shown here is derived from an EMBL/GenBank/DDBJ whole genome shotgun (WGS) entry which is preliminary data.</text>
</comment>
<sequence>MQSTVMKEERSSEAAGIWAGLSDWRKCWCAGLQVNGRRKLPAGCLRQAWALLLYHLGDKSSTDSQLIFNTAQTTRHSAAVHMPA</sequence>
<reference evidence="1" key="2">
    <citation type="submission" date="2004-02" db="EMBL/GenBank/DDBJ databases">
        <authorList>
            <consortium name="Genoscope"/>
            <consortium name="Whitehead Institute Centre for Genome Research"/>
        </authorList>
    </citation>
    <scope>NUCLEOTIDE SEQUENCE</scope>
</reference>
<gene>
    <name evidence="1" type="ORF">GSTENG00002035001</name>
</gene>
<proteinExistence type="predicted"/>
<accession>Q4TEW8</accession>